<evidence type="ECO:0000313" key="11">
    <source>
        <dbReference type="Proteomes" id="UP000694866"/>
    </source>
</evidence>
<keyword evidence="7" id="KW-0325">Glycoprotein</keyword>
<sequence length="143" mass="16089">MRTISVREYCLLLCLFAAIATPARGIDCYRCNNTSGKHQFQCNEFLTNDIDMVPEPCDDVFGAQYCVKHVGRYEGGIGTKRYCSSVHMGNFCEYVKQVGDTLEYRTCVYTCSSDGCNPATRASTSVGVIFFVSISTIIYFFRR</sequence>
<dbReference type="OrthoDB" id="8188641at2759"/>
<feature type="transmembrane region" description="Helical" evidence="9">
    <location>
        <begin position="122"/>
        <end position="141"/>
    </location>
</feature>
<evidence type="ECO:0000256" key="1">
    <source>
        <dbReference type="ARBA" id="ARBA00004589"/>
    </source>
</evidence>
<evidence type="ECO:0000256" key="10">
    <source>
        <dbReference type="SAM" id="SignalP"/>
    </source>
</evidence>
<dbReference type="InterPro" id="IPR031424">
    <property type="entry name" value="QVR-like"/>
</dbReference>
<evidence type="ECO:0000256" key="3">
    <source>
        <dbReference type="ARBA" id="ARBA00022692"/>
    </source>
</evidence>
<evidence type="ECO:0000313" key="12">
    <source>
        <dbReference type="RefSeq" id="XP_011303429.1"/>
    </source>
</evidence>
<evidence type="ECO:0000256" key="9">
    <source>
        <dbReference type="SAM" id="Phobius"/>
    </source>
</evidence>
<dbReference type="GeneID" id="105266738"/>
<dbReference type="CDD" id="cd23590">
    <property type="entry name" value="TFP_LU_ECD_Bou"/>
    <property type="match status" value="1"/>
</dbReference>
<name>A0A9R1T603_9HYME</name>
<dbReference type="AlphaFoldDB" id="A0A9R1T603"/>
<keyword evidence="4 10" id="KW-0732">Signal</keyword>
<reference evidence="12" key="1">
    <citation type="submission" date="2025-08" db="UniProtKB">
        <authorList>
            <consortium name="RefSeq"/>
        </authorList>
    </citation>
    <scope>IDENTIFICATION</scope>
    <source>
        <strain evidence="12">USDA-PBARC FA_bdor</strain>
        <tissue evidence="12">Whole organism</tissue>
    </source>
</reference>
<evidence type="ECO:0000256" key="8">
    <source>
        <dbReference type="ARBA" id="ARBA00023288"/>
    </source>
</evidence>
<keyword evidence="5 9" id="KW-1133">Transmembrane helix</keyword>
<organism evidence="11 12">
    <name type="scientific">Fopius arisanus</name>
    <dbReference type="NCBI Taxonomy" id="64838"/>
    <lineage>
        <taxon>Eukaryota</taxon>
        <taxon>Metazoa</taxon>
        <taxon>Ecdysozoa</taxon>
        <taxon>Arthropoda</taxon>
        <taxon>Hexapoda</taxon>
        <taxon>Insecta</taxon>
        <taxon>Pterygota</taxon>
        <taxon>Neoptera</taxon>
        <taxon>Endopterygota</taxon>
        <taxon>Hymenoptera</taxon>
        <taxon>Apocrita</taxon>
        <taxon>Ichneumonoidea</taxon>
        <taxon>Braconidae</taxon>
        <taxon>Opiinae</taxon>
        <taxon>Fopius</taxon>
    </lineage>
</organism>
<dbReference type="GO" id="GO:0030431">
    <property type="term" value="P:sleep"/>
    <property type="evidence" value="ECO:0007669"/>
    <property type="project" value="InterPro"/>
</dbReference>
<dbReference type="KEGG" id="fas:105266738"/>
<keyword evidence="11" id="KW-1185">Reference proteome</keyword>
<gene>
    <name evidence="12" type="primary">bou</name>
</gene>
<feature type="chain" id="PRO_5040136148" evidence="10">
    <location>
        <begin position="26"/>
        <end position="143"/>
    </location>
</feature>
<keyword evidence="2" id="KW-0336">GPI-anchor</keyword>
<accession>A0A9R1T603</accession>
<proteinExistence type="predicted"/>
<dbReference type="CTD" id="31644"/>
<feature type="signal peptide" evidence="10">
    <location>
        <begin position="1"/>
        <end position="25"/>
    </location>
</feature>
<keyword evidence="6 9" id="KW-0472">Membrane</keyword>
<evidence type="ECO:0000256" key="7">
    <source>
        <dbReference type="ARBA" id="ARBA00023180"/>
    </source>
</evidence>
<dbReference type="PANTHER" id="PTHR33562">
    <property type="entry name" value="ATILLA, ISOFORM B-RELATED-RELATED"/>
    <property type="match status" value="1"/>
</dbReference>
<keyword evidence="8" id="KW-0449">Lipoprotein</keyword>
<dbReference type="Pfam" id="PF17064">
    <property type="entry name" value="QVR"/>
    <property type="match status" value="1"/>
</dbReference>
<dbReference type="GO" id="GO:0098552">
    <property type="term" value="C:side of membrane"/>
    <property type="evidence" value="ECO:0007669"/>
    <property type="project" value="UniProtKB-KW"/>
</dbReference>
<protein>
    <submittedName>
        <fullName evidence="12">Uncharacterized protein bou isoform X1</fullName>
    </submittedName>
</protein>
<dbReference type="PANTHER" id="PTHR33562:SF18">
    <property type="entry name" value="BOUDIN-RELATED"/>
    <property type="match status" value="1"/>
</dbReference>
<comment type="subcellular location">
    <subcellularLocation>
        <location evidence="1">Membrane</location>
        <topology evidence="1">Lipid-anchor</topology>
        <topology evidence="1">GPI-anchor</topology>
    </subcellularLocation>
</comment>
<dbReference type="RefSeq" id="XP_011303429.1">
    <property type="nucleotide sequence ID" value="XM_011305127.1"/>
</dbReference>
<dbReference type="Proteomes" id="UP000694866">
    <property type="component" value="Unplaced"/>
</dbReference>
<evidence type="ECO:0000256" key="2">
    <source>
        <dbReference type="ARBA" id="ARBA00022622"/>
    </source>
</evidence>
<evidence type="ECO:0000256" key="6">
    <source>
        <dbReference type="ARBA" id="ARBA00023136"/>
    </source>
</evidence>
<dbReference type="InterPro" id="IPR050975">
    <property type="entry name" value="Sleep_regulator"/>
</dbReference>
<evidence type="ECO:0000256" key="4">
    <source>
        <dbReference type="ARBA" id="ARBA00022729"/>
    </source>
</evidence>
<dbReference type="GO" id="GO:0032222">
    <property type="term" value="P:regulation of synaptic transmission, cholinergic"/>
    <property type="evidence" value="ECO:0007669"/>
    <property type="project" value="InterPro"/>
</dbReference>
<evidence type="ECO:0000256" key="5">
    <source>
        <dbReference type="ARBA" id="ARBA00022989"/>
    </source>
</evidence>
<keyword evidence="3 9" id="KW-0812">Transmembrane</keyword>